<organism evidence="1 2">
    <name type="scientific">Hypholoma sublateritium (strain FD-334 SS-4)</name>
    <dbReference type="NCBI Taxonomy" id="945553"/>
    <lineage>
        <taxon>Eukaryota</taxon>
        <taxon>Fungi</taxon>
        <taxon>Dikarya</taxon>
        <taxon>Basidiomycota</taxon>
        <taxon>Agaricomycotina</taxon>
        <taxon>Agaricomycetes</taxon>
        <taxon>Agaricomycetidae</taxon>
        <taxon>Agaricales</taxon>
        <taxon>Agaricineae</taxon>
        <taxon>Strophariaceae</taxon>
        <taxon>Hypholoma</taxon>
    </lineage>
</organism>
<evidence type="ECO:0000313" key="1">
    <source>
        <dbReference type="EMBL" id="KJA16494.1"/>
    </source>
</evidence>
<keyword evidence="2" id="KW-1185">Reference proteome</keyword>
<protein>
    <submittedName>
        <fullName evidence="1">Uncharacterized protein</fullName>
    </submittedName>
</protein>
<proteinExistence type="predicted"/>
<sequence>MPFLLCLRLEYTDNDFPHLYPNDRWISAIKQVTGWNIDDLPEKLPVGRPDILVSNHDYCGFLSIGNELRKFFSDASRAGKYVVNSDTYADASLSCLEYLSCSRLGVPIDLHHTRRHLTKRRNSPWLWRQHRCLWLPKDIQHLSKYTLSFSSRSITEVISNSIQPPSICRRILSQQRYMDATYVALRFLPKALLCAAKSDALIAFTSAEKPFSQRALKFPANTKKCKAAIAAYLARVQQDFATSQP</sequence>
<name>A0A0D2NBG0_HYPSF</name>
<reference evidence="2" key="1">
    <citation type="submission" date="2014-04" db="EMBL/GenBank/DDBJ databases">
        <title>Evolutionary Origins and Diversification of the Mycorrhizal Mutualists.</title>
        <authorList>
            <consortium name="DOE Joint Genome Institute"/>
            <consortium name="Mycorrhizal Genomics Consortium"/>
            <person name="Kohler A."/>
            <person name="Kuo A."/>
            <person name="Nagy L.G."/>
            <person name="Floudas D."/>
            <person name="Copeland A."/>
            <person name="Barry K.W."/>
            <person name="Cichocki N."/>
            <person name="Veneault-Fourrey C."/>
            <person name="LaButti K."/>
            <person name="Lindquist E.A."/>
            <person name="Lipzen A."/>
            <person name="Lundell T."/>
            <person name="Morin E."/>
            <person name="Murat C."/>
            <person name="Riley R."/>
            <person name="Ohm R."/>
            <person name="Sun H."/>
            <person name="Tunlid A."/>
            <person name="Henrissat B."/>
            <person name="Grigoriev I.V."/>
            <person name="Hibbett D.S."/>
            <person name="Martin F."/>
        </authorList>
    </citation>
    <scope>NUCLEOTIDE SEQUENCE [LARGE SCALE GENOMIC DNA]</scope>
    <source>
        <strain evidence="2">FD-334 SS-4</strain>
    </source>
</reference>
<dbReference type="AlphaFoldDB" id="A0A0D2NBG0"/>
<dbReference type="EMBL" id="KN817620">
    <property type="protein sequence ID" value="KJA16494.1"/>
    <property type="molecule type" value="Genomic_DNA"/>
</dbReference>
<accession>A0A0D2NBG0</accession>
<dbReference type="Proteomes" id="UP000054270">
    <property type="component" value="Unassembled WGS sequence"/>
</dbReference>
<gene>
    <name evidence="1" type="ORF">HYPSUDRAFT_291097</name>
</gene>
<evidence type="ECO:0000313" key="2">
    <source>
        <dbReference type="Proteomes" id="UP000054270"/>
    </source>
</evidence>